<name>A0AB34I922_PRYPA</name>
<keyword evidence="2 5" id="KW-0812">Transmembrane</keyword>
<protein>
    <recommendedName>
        <fullName evidence="6">NnrU domain-containing protein</fullName>
    </recommendedName>
</protein>
<dbReference type="Proteomes" id="UP001515480">
    <property type="component" value="Unassembled WGS sequence"/>
</dbReference>
<feature type="transmembrane region" description="Helical" evidence="5">
    <location>
        <begin position="65"/>
        <end position="86"/>
    </location>
</feature>
<evidence type="ECO:0000313" key="7">
    <source>
        <dbReference type="EMBL" id="KAL1495341.1"/>
    </source>
</evidence>
<sequence length="315" mass="34904">MVGEDAGMFAWENEKMGVVGERNWATFFVAVGTILSALAVLWIYPVTGYGDDFVAWLERSCNGNSHLVTLAFGLIFPVVHSGLASARPFAERIVGARAWRVIFASCSLPLAYSWIVYYIAHAHDGLVFWDGEPVAAVHALAWCVSFLSFFFLYPSVFNLKEVAAVEVPKLHLWETGIIRITRHPQMVGQCMWSAAHLAMVGSTFNALTMGLLVGHHLFACWNGDRRLLAEHGEQFEQVRERTSIVPFKAVIEGRQKLPPDYYKELFRAPYALIALGTLGAYFAHPYMQAGAALVKNTGLAEGGVLDGIFNHFTSM</sequence>
<comment type="caution">
    <text evidence="7">The sequence shown here is derived from an EMBL/GenBank/DDBJ whole genome shotgun (WGS) entry which is preliminary data.</text>
</comment>
<dbReference type="Pfam" id="PF07298">
    <property type="entry name" value="NnrU"/>
    <property type="match status" value="1"/>
</dbReference>
<dbReference type="EMBL" id="JBGBPQ010000032">
    <property type="protein sequence ID" value="KAL1495341.1"/>
    <property type="molecule type" value="Genomic_DNA"/>
</dbReference>
<keyword evidence="4 5" id="KW-0472">Membrane</keyword>
<feature type="domain" description="NnrU" evidence="6">
    <location>
        <begin position="74"/>
        <end position="286"/>
    </location>
</feature>
<proteinExistence type="predicted"/>
<evidence type="ECO:0000256" key="3">
    <source>
        <dbReference type="ARBA" id="ARBA00022989"/>
    </source>
</evidence>
<dbReference type="AlphaFoldDB" id="A0AB34I922"/>
<accession>A0AB34I922</accession>
<evidence type="ECO:0000256" key="4">
    <source>
        <dbReference type="ARBA" id="ARBA00023136"/>
    </source>
</evidence>
<gene>
    <name evidence="7" type="ORF">AB1Y20_016711</name>
</gene>
<reference evidence="7 8" key="1">
    <citation type="journal article" date="2024" name="Science">
        <title>Giant polyketide synthase enzymes in the biosynthesis of giant marine polyether toxins.</title>
        <authorList>
            <person name="Fallon T.R."/>
            <person name="Shende V.V."/>
            <person name="Wierzbicki I.H."/>
            <person name="Pendleton A.L."/>
            <person name="Watervoot N.F."/>
            <person name="Auber R.P."/>
            <person name="Gonzalez D.J."/>
            <person name="Wisecaver J.H."/>
            <person name="Moore B.S."/>
        </authorList>
    </citation>
    <scope>NUCLEOTIDE SEQUENCE [LARGE SCALE GENOMIC DNA]</scope>
    <source>
        <strain evidence="7 8">12B1</strain>
    </source>
</reference>
<evidence type="ECO:0000256" key="2">
    <source>
        <dbReference type="ARBA" id="ARBA00022692"/>
    </source>
</evidence>
<dbReference type="Gene3D" id="1.20.120.1630">
    <property type="match status" value="1"/>
</dbReference>
<dbReference type="PANTHER" id="PTHR35988:SF2">
    <property type="entry name" value="15-CIS-ZETA-CAROTENE ISOMERASE, CHLOROPLASTIC"/>
    <property type="match status" value="1"/>
</dbReference>
<evidence type="ECO:0000313" key="8">
    <source>
        <dbReference type="Proteomes" id="UP001515480"/>
    </source>
</evidence>
<keyword evidence="3 5" id="KW-1133">Transmembrane helix</keyword>
<evidence type="ECO:0000256" key="5">
    <source>
        <dbReference type="SAM" id="Phobius"/>
    </source>
</evidence>
<dbReference type="InterPro" id="IPR009915">
    <property type="entry name" value="NnrU_dom"/>
</dbReference>
<evidence type="ECO:0000256" key="1">
    <source>
        <dbReference type="ARBA" id="ARBA00004141"/>
    </source>
</evidence>
<organism evidence="7 8">
    <name type="scientific">Prymnesium parvum</name>
    <name type="common">Toxic golden alga</name>
    <dbReference type="NCBI Taxonomy" id="97485"/>
    <lineage>
        <taxon>Eukaryota</taxon>
        <taxon>Haptista</taxon>
        <taxon>Haptophyta</taxon>
        <taxon>Prymnesiophyceae</taxon>
        <taxon>Prymnesiales</taxon>
        <taxon>Prymnesiaceae</taxon>
        <taxon>Prymnesium</taxon>
    </lineage>
</organism>
<feature type="transmembrane region" description="Helical" evidence="5">
    <location>
        <begin position="135"/>
        <end position="153"/>
    </location>
</feature>
<keyword evidence="8" id="KW-1185">Reference proteome</keyword>
<feature type="transmembrane region" description="Helical" evidence="5">
    <location>
        <begin position="24"/>
        <end position="45"/>
    </location>
</feature>
<comment type="subcellular location">
    <subcellularLocation>
        <location evidence="1">Membrane</location>
        <topology evidence="1">Multi-pass membrane protein</topology>
    </subcellularLocation>
</comment>
<feature type="transmembrane region" description="Helical" evidence="5">
    <location>
        <begin position="98"/>
        <end position="120"/>
    </location>
</feature>
<evidence type="ECO:0000259" key="6">
    <source>
        <dbReference type="Pfam" id="PF07298"/>
    </source>
</evidence>
<dbReference type="GO" id="GO:0016020">
    <property type="term" value="C:membrane"/>
    <property type="evidence" value="ECO:0007669"/>
    <property type="project" value="UniProtKB-SubCell"/>
</dbReference>
<dbReference type="PANTHER" id="PTHR35988">
    <property type="entry name" value="15-CIS-ZETA-CAROTENE ISOMERASE, CHLOROPLASTIC"/>
    <property type="match status" value="1"/>
</dbReference>